<feature type="transmembrane region" description="Helical" evidence="1">
    <location>
        <begin position="73"/>
        <end position="99"/>
    </location>
</feature>
<keyword evidence="1" id="KW-0812">Transmembrane</keyword>
<protein>
    <submittedName>
        <fullName evidence="2">Uncharacterized protein</fullName>
    </submittedName>
</protein>
<dbReference type="OrthoDB" id="9795505at2"/>
<dbReference type="Proteomes" id="UP000054770">
    <property type="component" value="Unassembled WGS sequence"/>
</dbReference>
<name>A0A158KTR9_9BURK</name>
<evidence type="ECO:0000313" key="3">
    <source>
        <dbReference type="Proteomes" id="UP000054770"/>
    </source>
</evidence>
<dbReference type="AlphaFoldDB" id="A0A158KTR9"/>
<sequence>MTDRLQQLLSQISELEDELQIVLHDREVPIFFTLRGKRVEFESSLKRLHRDLRIGLIAWLKASEPRRWVAAPFIYGLIVPLVLLDVGATVYQAICFPLFRIAKVKRADYIIPDRWQLNYLNVIEKLNCGYCEYANGLIAYTAEIAARTEQYWCPIKHARKALGTHARYQRFLAYGDAQGYRAHLEDLRAALAKSPERPFNADPRQD</sequence>
<evidence type="ECO:0000313" key="2">
    <source>
        <dbReference type="EMBL" id="SAL84113.1"/>
    </source>
</evidence>
<accession>A0A158KTR9</accession>
<dbReference type="RefSeq" id="WP_087649032.1">
    <property type="nucleotide sequence ID" value="NZ_FCON02000152.1"/>
</dbReference>
<reference evidence="2" key="1">
    <citation type="submission" date="2016-01" db="EMBL/GenBank/DDBJ databases">
        <authorList>
            <person name="Peeters C."/>
        </authorList>
    </citation>
    <scope>NUCLEOTIDE SEQUENCE [LARGE SCALE GENOMIC DNA]</scope>
    <source>
        <strain evidence="2">LMG 22940</strain>
    </source>
</reference>
<keyword evidence="1" id="KW-0472">Membrane</keyword>
<proteinExistence type="predicted"/>
<keyword evidence="3" id="KW-1185">Reference proteome</keyword>
<dbReference type="EMBL" id="FCON02000152">
    <property type="protein sequence ID" value="SAL84113.1"/>
    <property type="molecule type" value="Genomic_DNA"/>
</dbReference>
<keyword evidence="1" id="KW-1133">Transmembrane helix</keyword>
<gene>
    <name evidence="2" type="ORF">AWB68_07171</name>
</gene>
<organism evidence="2 3">
    <name type="scientific">Caballeronia choica</name>
    <dbReference type="NCBI Taxonomy" id="326476"/>
    <lineage>
        <taxon>Bacteria</taxon>
        <taxon>Pseudomonadati</taxon>
        <taxon>Pseudomonadota</taxon>
        <taxon>Betaproteobacteria</taxon>
        <taxon>Burkholderiales</taxon>
        <taxon>Burkholderiaceae</taxon>
        <taxon>Caballeronia</taxon>
    </lineage>
</organism>
<evidence type="ECO:0000256" key="1">
    <source>
        <dbReference type="SAM" id="Phobius"/>
    </source>
</evidence>
<comment type="caution">
    <text evidence="2">The sequence shown here is derived from an EMBL/GenBank/DDBJ whole genome shotgun (WGS) entry which is preliminary data.</text>
</comment>